<dbReference type="KEGG" id="moz:MoryE10_07500"/>
<keyword evidence="2" id="KW-1185">Reference proteome</keyword>
<name>A0A8D4VP76_9GAMM</name>
<dbReference type="PANTHER" id="PTHR34309">
    <property type="entry name" value="SLR1406 PROTEIN"/>
    <property type="match status" value="1"/>
</dbReference>
<dbReference type="PANTHER" id="PTHR34309:SF10">
    <property type="entry name" value="SLR1406 PROTEIN"/>
    <property type="match status" value="1"/>
</dbReference>
<accession>A0A8D4VP76</accession>
<protein>
    <recommendedName>
        <fullName evidence="3">Heme-binding protein</fullName>
    </recommendedName>
</protein>
<gene>
    <name evidence="1" type="ORF">MoryE10_07500</name>
</gene>
<dbReference type="InterPro" id="IPR005624">
    <property type="entry name" value="PduO/GlcC-like"/>
</dbReference>
<proteinExistence type="predicted"/>
<dbReference type="EMBL" id="AP019782">
    <property type="protein sequence ID" value="BBL70144.1"/>
    <property type="molecule type" value="Genomic_DNA"/>
</dbReference>
<sequence length="146" mass="14608">MEQLTLASANTIVNSALSYARQLDLAPLAVVVDAAGCPVAMQREDGSTLLRPQIAQAKAWGAVAMGMPSRALGVIAAERPAFMNSLVALADGKMAPVPGGVLIRAHGGRLLGAVGVSGDLSDRDEACAIAGIHAAGLLADPSAAAI</sequence>
<dbReference type="AlphaFoldDB" id="A0A8D4VP76"/>
<evidence type="ECO:0000313" key="2">
    <source>
        <dbReference type="Proteomes" id="UP000824988"/>
    </source>
</evidence>
<dbReference type="Pfam" id="PF03928">
    <property type="entry name" value="HbpS-like"/>
    <property type="match status" value="1"/>
</dbReference>
<organism evidence="1 2">
    <name type="scientific">Methylogaea oryzae</name>
    <dbReference type="NCBI Taxonomy" id="1295382"/>
    <lineage>
        <taxon>Bacteria</taxon>
        <taxon>Pseudomonadati</taxon>
        <taxon>Pseudomonadota</taxon>
        <taxon>Gammaproteobacteria</taxon>
        <taxon>Methylococcales</taxon>
        <taxon>Methylococcaceae</taxon>
        <taxon>Methylogaea</taxon>
    </lineage>
</organism>
<dbReference type="InterPro" id="IPR052517">
    <property type="entry name" value="GlcG_carb_metab_protein"/>
</dbReference>
<evidence type="ECO:0008006" key="3">
    <source>
        <dbReference type="Google" id="ProtNLM"/>
    </source>
</evidence>
<dbReference type="Proteomes" id="UP000824988">
    <property type="component" value="Chromosome"/>
</dbReference>
<evidence type="ECO:0000313" key="1">
    <source>
        <dbReference type="EMBL" id="BBL70144.1"/>
    </source>
</evidence>
<reference evidence="1" key="1">
    <citation type="submission" date="2019-06" db="EMBL/GenBank/DDBJ databases">
        <title>Complete genome sequence of Methylogaea oryzae strain JCM16910.</title>
        <authorList>
            <person name="Asakawa S."/>
        </authorList>
    </citation>
    <scope>NUCLEOTIDE SEQUENCE</scope>
    <source>
        <strain evidence="1">E10</strain>
    </source>
</reference>
<dbReference type="RefSeq" id="WP_221048252.1">
    <property type="nucleotide sequence ID" value="NZ_AP019782.1"/>
</dbReference>